<dbReference type="FunFam" id="4.10.320.30:FF:000001">
    <property type="entry name" value="Myelin transcription factor 1-like, a"/>
    <property type="match status" value="2"/>
</dbReference>
<dbReference type="Gene3D" id="4.10.320.30">
    <property type="match status" value="2"/>
</dbReference>
<dbReference type="PANTHER" id="PTHR10816">
    <property type="entry name" value="MYELIN TRANSCRIPTION FACTOR 1-RELATED"/>
    <property type="match status" value="1"/>
</dbReference>
<reference evidence="11 12" key="2">
    <citation type="submission" date="2018-11" db="EMBL/GenBank/DDBJ databases">
        <authorList>
            <consortium name="Pathogen Informatics"/>
        </authorList>
    </citation>
    <scope>NUCLEOTIDE SEQUENCE [LARGE SCALE GENOMIC DNA]</scope>
</reference>
<keyword evidence="9" id="KW-0539">Nucleus</keyword>
<dbReference type="Pfam" id="PF01530">
    <property type="entry name" value="zf-C2HC"/>
    <property type="match status" value="2"/>
</dbReference>
<evidence type="ECO:0000256" key="7">
    <source>
        <dbReference type="ARBA" id="ARBA00023015"/>
    </source>
</evidence>
<keyword evidence="3" id="KW-0479">Metal-binding</keyword>
<dbReference type="PROSITE" id="PS51802">
    <property type="entry name" value="ZF_CCHHC"/>
    <property type="match status" value="2"/>
</dbReference>
<dbReference type="GO" id="GO:0008270">
    <property type="term" value="F:zinc ion binding"/>
    <property type="evidence" value="ECO:0007669"/>
    <property type="project" value="UniProtKB-KW"/>
</dbReference>
<name>A0A0M3JUD0_ANISI</name>
<evidence type="ECO:0000256" key="6">
    <source>
        <dbReference type="ARBA" id="ARBA00022833"/>
    </source>
</evidence>
<keyword evidence="7" id="KW-0805">Transcription regulation</keyword>
<dbReference type="InterPro" id="IPR002515">
    <property type="entry name" value="Znf_C2H2C"/>
</dbReference>
<evidence type="ECO:0000256" key="1">
    <source>
        <dbReference type="ARBA" id="ARBA00004123"/>
    </source>
</evidence>
<dbReference type="EMBL" id="UYRR01031052">
    <property type="protein sequence ID" value="VDK44652.1"/>
    <property type="molecule type" value="Genomic_DNA"/>
</dbReference>
<feature type="compositionally biased region" description="Polar residues" evidence="10">
    <location>
        <begin position="175"/>
        <end position="217"/>
    </location>
</feature>
<feature type="compositionally biased region" description="Basic and acidic residues" evidence="10">
    <location>
        <begin position="113"/>
        <end position="128"/>
    </location>
</feature>
<keyword evidence="6" id="KW-0862">Zinc</keyword>
<feature type="compositionally biased region" description="Low complexity" evidence="10">
    <location>
        <begin position="37"/>
        <end position="55"/>
    </location>
</feature>
<comment type="similarity">
    <text evidence="2">Belongs to the MYT1 family.</text>
</comment>
<dbReference type="GO" id="GO:0005634">
    <property type="term" value="C:nucleus"/>
    <property type="evidence" value="ECO:0007669"/>
    <property type="project" value="UniProtKB-SubCell"/>
</dbReference>
<evidence type="ECO:0000256" key="3">
    <source>
        <dbReference type="ARBA" id="ARBA00022723"/>
    </source>
</evidence>
<dbReference type="GO" id="GO:0000978">
    <property type="term" value="F:RNA polymerase II cis-regulatory region sequence-specific DNA binding"/>
    <property type="evidence" value="ECO:0007669"/>
    <property type="project" value="TreeGrafter"/>
</dbReference>
<evidence type="ECO:0000313" key="12">
    <source>
        <dbReference type="Proteomes" id="UP000267096"/>
    </source>
</evidence>
<organism evidence="13">
    <name type="scientific">Anisakis simplex</name>
    <name type="common">Herring worm</name>
    <dbReference type="NCBI Taxonomy" id="6269"/>
    <lineage>
        <taxon>Eukaryota</taxon>
        <taxon>Metazoa</taxon>
        <taxon>Ecdysozoa</taxon>
        <taxon>Nematoda</taxon>
        <taxon>Chromadorea</taxon>
        <taxon>Rhabditida</taxon>
        <taxon>Spirurina</taxon>
        <taxon>Ascaridomorpha</taxon>
        <taxon>Ascaridoidea</taxon>
        <taxon>Anisakidae</taxon>
        <taxon>Anisakis</taxon>
        <taxon>Anisakis simplex complex</taxon>
    </lineage>
</organism>
<dbReference type="GO" id="GO:0000981">
    <property type="term" value="F:DNA-binding transcription factor activity, RNA polymerase II-specific"/>
    <property type="evidence" value="ECO:0007669"/>
    <property type="project" value="TreeGrafter"/>
</dbReference>
<dbReference type="SUPFAM" id="SSF103637">
    <property type="entry name" value="CCHHC domain"/>
    <property type="match status" value="2"/>
</dbReference>
<evidence type="ECO:0000256" key="5">
    <source>
        <dbReference type="ARBA" id="ARBA00022771"/>
    </source>
</evidence>
<evidence type="ECO:0000256" key="10">
    <source>
        <dbReference type="SAM" id="MobiDB-lite"/>
    </source>
</evidence>
<evidence type="ECO:0000313" key="11">
    <source>
        <dbReference type="EMBL" id="VDK44652.1"/>
    </source>
</evidence>
<evidence type="ECO:0000256" key="9">
    <source>
        <dbReference type="ARBA" id="ARBA00023242"/>
    </source>
</evidence>
<evidence type="ECO:0000313" key="13">
    <source>
        <dbReference type="WBParaSite" id="ASIM_0001177701-mRNA-1"/>
    </source>
</evidence>
<feature type="region of interest" description="Disordered" evidence="10">
    <location>
        <begin position="174"/>
        <end position="217"/>
    </location>
</feature>
<dbReference type="Proteomes" id="UP000267096">
    <property type="component" value="Unassembled WGS sequence"/>
</dbReference>
<feature type="region of interest" description="Disordered" evidence="10">
    <location>
        <begin position="19"/>
        <end position="56"/>
    </location>
</feature>
<gene>
    <name evidence="11" type="ORF">ASIM_LOCUS11243</name>
</gene>
<accession>A0A0M3JUD0</accession>
<evidence type="ECO:0000256" key="2">
    <source>
        <dbReference type="ARBA" id="ARBA00010194"/>
    </source>
</evidence>
<dbReference type="InterPro" id="IPR036060">
    <property type="entry name" value="Znf_C2H2C_sf"/>
</dbReference>
<comment type="subcellular location">
    <subcellularLocation>
        <location evidence="1">Nucleus</location>
    </subcellularLocation>
</comment>
<reference evidence="13" key="1">
    <citation type="submission" date="2016-04" db="UniProtKB">
        <authorList>
            <consortium name="WormBaseParasite"/>
        </authorList>
    </citation>
    <scope>IDENTIFICATION</scope>
</reference>
<keyword evidence="4" id="KW-0677">Repeat</keyword>
<feature type="compositionally biased region" description="Polar residues" evidence="10">
    <location>
        <begin position="129"/>
        <end position="139"/>
    </location>
</feature>
<dbReference type="WBParaSite" id="ASIM_0001177701-mRNA-1">
    <property type="protein sequence ID" value="ASIM_0001177701-mRNA-1"/>
    <property type="gene ID" value="ASIM_0001177701"/>
</dbReference>
<dbReference type="GO" id="GO:0007399">
    <property type="term" value="P:nervous system development"/>
    <property type="evidence" value="ECO:0007669"/>
    <property type="project" value="UniProtKB-KW"/>
</dbReference>
<dbReference type="PANTHER" id="PTHR10816:SF15">
    <property type="entry name" value="MYELIN TRANSCRIPTION FACTOR 1-LIKE PROTEIN"/>
    <property type="match status" value="1"/>
</dbReference>
<evidence type="ECO:0000256" key="8">
    <source>
        <dbReference type="ARBA" id="ARBA00023163"/>
    </source>
</evidence>
<feature type="region of interest" description="Disordered" evidence="10">
    <location>
        <begin position="112"/>
        <end position="139"/>
    </location>
</feature>
<keyword evidence="5" id="KW-0863">Zinc-finger</keyword>
<keyword evidence="12" id="KW-1185">Reference proteome</keyword>
<keyword evidence="8" id="KW-0804">Transcription</keyword>
<evidence type="ECO:0000256" key="4">
    <source>
        <dbReference type="ARBA" id="ARBA00022737"/>
    </source>
</evidence>
<sequence>MAATSEYLLAALSKLDSANDDSVRITNTSPSPERTCSSPHSVRSIHSSSPSTEESLANVPISLVVSTNIPENCHFHDTNDLSLSNGQTVKRRRKPDAKNIVRVVEQLTDEVTVDEKGVDDSEEQERGSHSSPSTSLTNANSHRLAFSAEALASSTTSTSSTPFAALSSFERCRTATASSQPAPHSPISTESPPNTPHSKSPAPSQTSSTNSNDFITPTKLSITVPAVATYRSNRTEGGKLACPTPGCDGSGHQTGLYTHHRSLSGCPRRPDKSTIQMLALQQDTVLRCTTPGCTGKGHVNSNRTSHRSLSGCPIAYQQKLARKGIRHAVQLASVTASASSSPDVSGAPGHAHLLNNNTSTAVEERPLDLTLKNAEQPLQNKNIDVPEGPPPVKRPRNKVETLLKTPANAPNATTGLIFFFIIHTKRLSFTYFSLLLKFENMLVKPLLGALGVVSKDVNWMLDESKFFAGGGFHLAQLLLAQLQAQRDASLLS</sequence>
<dbReference type="OrthoDB" id="10069059at2759"/>
<proteinExistence type="inferred from homology"/>
<dbReference type="AlphaFoldDB" id="A0A0M3JUD0"/>
<feature type="compositionally biased region" description="Polar residues" evidence="10">
    <location>
        <begin position="24"/>
        <end position="36"/>
    </location>
</feature>
<protein>
    <submittedName>
        <fullName evidence="13">Myelin transcription factor 1</fullName>
    </submittedName>
</protein>